<evidence type="ECO:0000256" key="2">
    <source>
        <dbReference type="ARBA" id="ARBA00023125"/>
    </source>
</evidence>
<dbReference type="SUPFAM" id="SSF46894">
    <property type="entry name" value="C-terminal effector domain of the bipartite response regulators"/>
    <property type="match status" value="1"/>
</dbReference>
<dbReference type="SMART" id="SM00421">
    <property type="entry name" value="HTH_LUXR"/>
    <property type="match status" value="1"/>
</dbReference>
<dbReference type="Pfam" id="PF00196">
    <property type="entry name" value="GerE"/>
    <property type="match status" value="1"/>
</dbReference>
<accession>A0ABS0AP35</accession>
<feature type="domain" description="HTH luxR-type" evidence="4">
    <location>
        <begin position="194"/>
        <end position="259"/>
    </location>
</feature>
<keyword evidence="6" id="KW-1185">Reference proteome</keyword>
<keyword evidence="1" id="KW-0805">Transcription regulation</keyword>
<protein>
    <submittedName>
        <fullName evidence="5">LuxR family transcriptional regulator</fullName>
    </submittedName>
</protein>
<evidence type="ECO:0000313" key="5">
    <source>
        <dbReference type="EMBL" id="MBF5055903.1"/>
    </source>
</evidence>
<keyword evidence="3" id="KW-0804">Transcription</keyword>
<comment type="caution">
    <text evidence="5">The sequence shown here is derived from an EMBL/GenBank/DDBJ whole genome shotgun (WGS) entry which is preliminary data.</text>
</comment>
<dbReference type="InterPro" id="IPR016032">
    <property type="entry name" value="Sig_transdc_resp-reg_C-effctor"/>
</dbReference>
<proteinExistence type="predicted"/>
<dbReference type="PANTHER" id="PTHR44688">
    <property type="entry name" value="DNA-BINDING TRANSCRIPTIONAL ACTIVATOR DEVR_DOSR"/>
    <property type="match status" value="1"/>
</dbReference>
<dbReference type="PROSITE" id="PS50043">
    <property type="entry name" value="HTH_LUXR_2"/>
    <property type="match status" value="1"/>
</dbReference>
<organism evidence="5 6">
    <name type="scientific">Alloalcanivorax profundimaris</name>
    <dbReference type="NCBI Taxonomy" id="2735259"/>
    <lineage>
        <taxon>Bacteria</taxon>
        <taxon>Pseudomonadati</taxon>
        <taxon>Pseudomonadota</taxon>
        <taxon>Gammaproteobacteria</taxon>
        <taxon>Oceanospirillales</taxon>
        <taxon>Alcanivoracaceae</taxon>
        <taxon>Alloalcanivorax</taxon>
    </lineage>
</organism>
<reference evidence="5 6" key="1">
    <citation type="submission" date="2012-09" db="EMBL/GenBank/DDBJ databases">
        <title>Genome Sequence of alkane-degrading Bacterium Alcanivorax sp. 521-1.</title>
        <authorList>
            <person name="Lai Q."/>
            <person name="Shao Z."/>
        </authorList>
    </citation>
    <scope>NUCLEOTIDE SEQUENCE [LARGE SCALE GENOMIC DNA]</scope>
    <source>
        <strain evidence="5 6">521-1</strain>
    </source>
</reference>
<dbReference type="Proteomes" id="UP000662703">
    <property type="component" value="Unassembled WGS sequence"/>
</dbReference>
<name>A0ABS0AP35_9GAMM</name>
<evidence type="ECO:0000256" key="3">
    <source>
        <dbReference type="ARBA" id="ARBA00023163"/>
    </source>
</evidence>
<evidence type="ECO:0000259" key="4">
    <source>
        <dbReference type="PROSITE" id="PS50043"/>
    </source>
</evidence>
<sequence>MSVSEARQAAIHALWDELAELPASQPDTALDCLLNRIADLIDSDHGYWLCSIRLSDDANDPLLGWRARSIRFFGELPADQQVYVATVKRLDKGIPDESTRNHVHEAGRFRATLLVDHISEAFYQGEHYIHHYLGRGITDRLFVVMPVNQDLESYFVFDRLRGQADFTPEELEVARYALRSLSWLNRQIHLSHGQFMAEAPLTPTERQVLKHLLAGSAEKCIADTLGQSPHTTHEYVKTLFRKFNVRSRAQLTALWLGHD</sequence>
<gene>
    <name evidence="5" type="ORF">Y5W_01197</name>
</gene>
<dbReference type="CDD" id="cd06170">
    <property type="entry name" value="LuxR_C_like"/>
    <property type="match status" value="1"/>
</dbReference>
<dbReference type="InterPro" id="IPR000792">
    <property type="entry name" value="Tscrpt_reg_LuxR_C"/>
</dbReference>
<evidence type="ECO:0000256" key="1">
    <source>
        <dbReference type="ARBA" id="ARBA00023015"/>
    </source>
</evidence>
<dbReference type="InterPro" id="IPR036388">
    <property type="entry name" value="WH-like_DNA-bd_sf"/>
</dbReference>
<dbReference type="PANTHER" id="PTHR44688:SF16">
    <property type="entry name" value="DNA-BINDING TRANSCRIPTIONAL ACTIVATOR DEVR_DOSR"/>
    <property type="match status" value="1"/>
</dbReference>
<keyword evidence="2" id="KW-0238">DNA-binding</keyword>
<evidence type="ECO:0000313" key="6">
    <source>
        <dbReference type="Proteomes" id="UP000662703"/>
    </source>
</evidence>
<dbReference type="RefSeq" id="WP_194298359.1">
    <property type="nucleotide sequence ID" value="NZ_ARXX01000013.1"/>
</dbReference>
<dbReference type="EMBL" id="ARXX01000013">
    <property type="protein sequence ID" value="MBF5055903.1"/>
    <property type="molecule type" value="Genomic_DNA"/>
</dbReference>
<dbReference type="Gene3D" id="1.10.10.10">
    <property type="entry name" value="Winged helix-like DNA-binding domain superfamily/Winged helix DNA-binding domain"/>
    <property type="match status" value="1"/>
</dbReference>